<evidence type="ECO:0000256" key="5">
    <source>
        <dbReference type="HAMAP-Rule" id="MF_02126"/>
    </source>
</evidence>
<feature type="binding site" evidence="5">
    <location>
        <begin position="119"/>
        <end position="123"/>
    </location>
    <ligand>
        <name>S-adenosyl-L-methionine</name>
        <dbReference type="ChEBI" id="CHEBI:59789"/>
    </ligand>
</feature>
<dbReference type="InterPro" id="IPR029063">
    <property type="entry name" value="SAM-dependent_MTases_sf"/>
</dbReference>
<evidence type="ECO:0000259" key="6">
    <source>
        <dbReference type="Pfam" id="PF05175"/>
    </source>
</evidence>
<evidence type="ECO:0000256" key="2">
    <source>
        <dbReference type="ARBA" id="ARBA00022679"/>
    </source>
</evidence>
<comment type="similarity">
    <text evidence="5">Belongs to the protein N5-glutamine methyltransferase family. PrmC subfamily.</text>
</comment>
<dbReference type="InterPro" id="IPR019874">
    <property type="entry name" value="RF_methyltr_PrmC"/>
</dbReference>
<organism evidence="8 9">
    <name type="scientific">Roseateles albus</name>
    <dbReference type="NCBI Taxonomy" id="2987525"/>
    <lineage>
        <taxon>Bacteria</taxon>
        <taxon>Pseudomonadati</taxon>
        <taxon>Pseudomonadota</taxon>
        <taxon>Betaproteobacteria</taxon>
        <taxon>Burkholderiales</taxon>
        <taxon>Sphaerotilaceae</taxon>
        <taxon>Roseateles</taxon>
    </lineage>
</organism>
<comment type="catalytic activity">
    <reaction evidence="4 5">
        <text>L-glutaminyl-[peptide chain release factor] + S-adenosyl-L-methionine = N(5)-methyl-L-glutaminyl-[peptide chain release factor] + S-adenosyl-L-homocysteine + H(+)</text>
        <dbReference type="Rhea" id="RHEA:42896"/>
        <dbReference type="Rhea" id="RHEA-COMP:10271"/>
        <dbReference type="Rhea" id="RHEA-COMP:10272"/>
        <dbReference type="ChEBI" id="CHEBI:15378"/>
        <dbReference type="ChEBI" id="CHEBI:30011"/>
        <dbReference type="ChEBI" id="CHEBI:57856"/>
        <dbReference type="ChEBI" id="CHEBI:59789"/>
        <dbReference type="ChEBI" id="CHEBI:61891"/>
        <dbReference type="EC" id="2.1.1.297"/>
    </reaction>
</comment>
<keyword evidence="2 5" id="KW-0808">Transferase</keyword>
<feature type="domain" description="Methyltransferase small" evidence="6">
    <location>
        <begin position="114"/>
        <end position="193"/>
    </location>
</feature>
<feature type="domain" description="Release factor glutamine methyltransferase N-terminal" evidence="7">
    <location>
        <begin position="17"/>
        <end position="73"/>
    </location>
</feature>
<dbReference type="GO" id="GO:0102559">
    <property type="term" value="F:peptide chain release factor N(5)-glutamine methyltransferase activity"/>
    <property type="evidence" value="ECO:0007669"/>
    <property type="project" value="UniProtKB-EC"/>
</dbReference>
<dbReference type="PANTHER" id="PTHR18895:SF74">
    <property type="entry name" value="MTRF1L RELEASE FACTOR GLUTAMINE METHYLTRANSFERASE"/>
    <property type="match status" value="1"/>
</dbReference>
<evidence type="ECO:0000256" key="4">
    <source>
        <dbReference type="ARBA" id="ARBA00048391"/>
    </source>
</evidence>
<dbReference type="InterPro" id="IPR040758">
    <property type="entry name" value="PrmC_N"/>
</dbReference>
<gene>
    <name evidence="5 8" type="primary">prmC</name>
    <name evidence="8" type="ORF">PRZ03_14625</name>
</gene>
<dbReference type="PANTHER" id="PTHR18895">
    <property type="entry name" value="HEMK METHYLTRANSFERASE"/>
    <property type="match status" value="1"/>
</dbReference>
<dbReference type="InterPro" id="IPR007848">
    <property type="entry name" value="Small_mtfrase_dom"/>
</dbReference>
<sequence>MSAPVDVRSALSLARSLGLDRLDAQLLLAAALQQNRAWLISHDDAPLAPALAATLVEQMTQRAAGMPLAYLLGEQEFHGLRLTVTQDTLVPRADTETLVDWALELLAPIGGAPSLVDLGTGSGAIALAIKASFPEAVVSAVDLSAAALAVAQGNAKRLNLDVTFHQGDWWQPLAGQRFDIIVSNPPYIAGGDPHLPALKHEPIGALTPGGDGLSDLRQLIEGAPAHLRPGGWLLLEHGYDQAPAVAEALRARGFSELGLRRDLGGQPRVSAGRWPI</sequence>
<dbReference type="Gene3D" id="1.10.8.10">
    <property type="entry name" value="DNA helicase RuvA subunit, C-terminal domain"/>
    <property type="match status" value="1"/>
</dbReference>
<dbReference type="EMBL" id="JAQQXT010000008">
    <property type="protein sequence ID" value="MDC8772816.1"/>
    <property type="molecule type" value="Genomic_DNA"/>
</dbReference>
<dbReference type="CDD" id="cd02440">
    <property type="entry name" value="AdoMet_MTases"/>
    <property type="match status" value="1"/>
</dbReference>
<dbReference type="Pfam" id="PF17827">
    <property type="entry name" value="PrmC_N"/>
    <property type="match status" value="1"/>
</dbReference>
<dbReference type="PROSITE" id="PS00092">
    <property type="entry name" value="N6_MTASE"/>
    <property type="match status" value="1"/>
</dbReference>
<name>A0ABT5KJ03_9BURK</name>
<feature type="binding site" evidence="5">
    <location>
        <begin position="184"/>
        <end position="187"/>
    </location>
    <ligand>
        <name>substrate</name>
    </ligand>
</feature>
<dbReference type="HAMAP" id="MF_02126">
    <property type="entry name" value="RF_methyltr_PrmC"/>
    <property type="match status" value="1"/>
</dbReference>
<dbReference type="NCBIfam" id="TIGR00536">
    <property type="entry name" value="hemK_fam"/>
    <property type="match status" value="1"/>
</dbReference>
<dbReference type="Proteomes" id="UP001221189">
    <property type="component" value="Unassembled WGS sequence"/>
</dbReference>
<feature type="binding site" evidence="5">
    <location>
        <position position="169"/>
    </location>
    <ligand>
        <name>S-adenosyl-L-methionine</name>
        <dbReference type="ChEBI" id="CHEBI:59789"/>
    </ligand>
</feature>
<keyword evidence="1 5" id="KW-0489">Methyltransferase</keyword>
<dbReference type="SUPFAM" id="SSF53335">
    <property type="entry name" value="S-adenosyl-L-methionine-dependent methyltransferases"/>
    <property type="match status" value="1"/>
</dbReference>
<evidence type="ECO:0000313" key="8">
    <source>
        <dbReference type="EMBL" id="MDC8772816.1"/>
    </source>
</evidence>
<evidence type="ECO:0000313" key="9">
    <source>
        <dbReference type="Proteomes" id="UP001221189"/>
    </source>
</evidence>
<dbReference type="InterPro" id="IPR002052">
    <property type="entry name" value="DNA_methylase_N6_adenine_CS"/>
</dbReference>
<reference evidence="8 9" key="1">
    <citation type="submission" date="2022-10" db="EMBL/GenBank/DDBJ databases">
        <title>Paucibacter sp. hw1 Genome sequencing.</title>
        <authorList>
            <person name="Park S."/>
        </authorList>
    </citation>
    <scope>NUCLEOTIDE SEQUENCE [LARGE SCALE GENOMIC DNA]</scope>
    <source>
        <strain evidence="9">hw1</strain>
    </source>
</reference>
<dbReference type="NCBIfam" id="TIGR03534">
    <property type="entry name" value="RF_mod_PrmC"/>
    <property type="match status" value="1"/>
</dbReference>
<accession>A0ABT5KJ03</accession>
<comment type="function">
    <text evidence="5">Methylates the class 1 translation termination release factors RF1/PrfA and RF2/PrfB on the glutamine residue of the universally conserved GGQ motif.</text>
</comment>
<feature type="binding site" evidence="5">
    <location>
        <position position="142"/>
    </location>
    <ligand>
        <name>S-adenosyl-L-methionine</name>
        <dbReference type="ChEBI" id="CHEBI:59789"/>
    </ligand>
</feature>
<dbReference type="Gene3D" id="3.40.50.150">
    <property type="entry name" value="Vaccinia Virus protein VP39"/>
    <property type="match status" value="1"/>
</dbReference>
<keyword evidence="3 5" id="KW-0949">S-adenosyl-L-methionine</keyword>
<dbReference type="Pfam" id="PF05175">
    <property type="entry name" value="MTS"/>
    <property type="match status" value="1"/>
</dbReference>
<dbReference type="InterPro" id="IPR004556">
    <property type="entry name" value="HemK-like"/>
</dbReference>
<dbReference type="InterPro" id="IPR050320">
    <property type="entry name" value="N5-glutamine_MTase"/>
</dbReference>
<evidence type="ECO:0000256" key="1">
    <source>
        <dbReference type="ARBA" id="ARBA00022603"/>
    </source>
</evidence>
<dbReference type="EC" id="2.1.1.297" evidence="5"/>
<proteinExistence type="inferred from homology"/>
<dbReference type="RefSeq" id="WP_273600975.1">
    <property type="nucleotide sequence ID" value="NZ_JAQQXT010000008.1"/>
</dbReference>
<protein>
    <recommendedName>
        <fullName evidence="5">Release factor glutamine methyltransferase</fullName>
        <shortName evidence="5">RF MTase</shortName>
        <ecNumber evidence="5">2.1.1.297</ecNumber>
    </recommendedName>
    <alternativeName>
        <fullName evidence="5">N5-glutamine methyltransferase PrmC</fullName>
    </alternativeName>
    <alternativeName>
        <fullName evidence="5">Protein-(glutamine-N5) MTase PrmC</fullName>
    </alternativeName>
    <alternativeName>
        <fullName evidence="5">Protein-glutamine N-methyltransferase PrmC</fullName>
    </alternativeName>
</protein>
<feature type="binding site" evidence="5">
    <location>
        <position position="184"/>
    </location>
    <ligand>
        <name>S-adenosyl-L-methionine</name>
        <dbReference type="ChEBI" id="CHEBI:59789"/>
    </ligand>
</feature>
<evidence type="ECO:0000256" key="3">
    <source>
        <dbReference type="ARBA" id="ARBA00022691"/>
    </source>
</evidence>
<keyword evidence="9" id="KW-1185">Reference proteome</keyword>
<evidence type="ECO:0000259" key="7">
    <source>
        <dbReference type="Pfam" id="PF17827"/>
    </source>
</evidence>
<comment type="caution">
    <text evidence="8">The sequence shown here is derived from an EMBL/GenBank/DDBJ whole genome shotgun (WGS) entry which is preliminary data.</text>
</comment>
<dbReference type="GO" id="GO:0032259">
    <property type="term" value="P:methylation"/>
    <property type="evidence" value="ECO:0007669"/>
    <property type="project" value="UniProtKB-KW"/>
</dbReference>